<dbReference type="AlphaFoldDB" id="A0A8J5EYI9"/>
<evidence type="ECO:0000313" key="4">
    <source>
        <dbReference type="Proteomes" id="UP000734854"/>
    </source>
</evidence>
<dbReference type="PANTHER" id="PTHR39113">
    <property type="entry name" value="MEMBRANE LIPOPROTEIN-RELATED"/>
    <property type="match status" value="1"/>
</dbReference>
<dbReference type="PANTHER" id="PTHR39113:SF1">
    <property type="entry name" value="MEMBRANE LIPOPROTEIN"/>
    <property type="match status" value="1"/>
</dbReference>
<dbReference type="EMBL" id="JACMSC010000018">
    <property type="protein sequence ID" value="KAG6477247.1"/>
    <property type="molecule type" value="Genomic_DNA"/>
</dbReference>
<proteinExistence type="predicted"/>
<keyword evidence="1" id="KW-0175">Coiled coil</keyword>
<evidence type="ECO:0000256" key="1">
    <source>
        <dbReference type="SAM" id="Coils"/>
    </source>
</evidence>
<dbReference type="Proteomes" id="UP000734854">
    <property type="component" value="Unassembled WGS sequence"/>
</dbReference>
<reference evidence="3 4" key="1">
    <citation type="submission" date="2020-08" db="EMBL/GenBank/DDBJ databases">
        <title>Plant Genome Project.</title>
        <authorList>
            <person name="Zhang R.-G."/>
        </authorList>
    </citation>
    <scope>NUCLEOTIDE SEQUENCE [LARGE SCALE GENOMIC DNA]</scope>
    <source>
        <tissue evidence="3">Rhizome</tissue>
    </source>
</reference>
<keyword evidence="4" id="KW-1185">Reference proteome</keyword>
<gene>
    <name evidence="3" type="ORF">ZIOFF_066499</name>
</gene>
<dbReference type="InterPro" id="IPR001005">
    <property type="entry name" value="SANT/Myb"/>
</dbReference>
<comment type="caution">
    <text evidence="3">The sequence shown here is derived from an EMBL/GenBank/DDBJ whole genome shotgun (WGS) entry which is preliminary data.</text>
</comment>
<dbReference type="Pfam" id="PF23082">
    <property type="entry name" value="Myb_DNA-binding_2"/>
    <property type="match status" value="1"/>
</dbReference>
<protein>
    <recommendedName>
        <fullName evidence="2">Myb-like domain-containing protein</fullName>
    </recommendedName>
</protein>
<evidence type="ECO:0000259" key="2">
    <source>
        <dbReference type="Pfam" id="PF23082"/>
    </source>
</evidence>
<feature type="coiled-coil region" evidence="1">
    <location>
        <begin position="197"/>
        <end position="224"/>
    </location>
</feature>
<feature type="domain" description="Myb-like" evidence="2">
    <location>
        <begin position="35"/>
        <end position="84"/>
    </location>
</feature>
<sequence length="240" mass="26687">MATLPRTFTSELAACSPTAQHRTKPDFAGTSQCGLELLNRQIVKPSTGEPRCREKIVEVFRGRHVLYSVIGTAKSLSKENGDSTKENGGAAKLGDQERILHFSMHLGHSPRMCHKALGFLTLLLRPGPSLRLLGSARGARDQRALARVEAALLLGMFLMQSLALVTACTLRQRWVRQFEEMEADREEAAGRRSRRMARVQEEAIANAAAAARELEEKLRNKKGQWVKNDLEGRKISPVDF</sequence>
<accession>A0A8J5EYI9</accession>
<evidence type="ECO:0000313" key="3">
    <source>
        <dbReference type="EMBL" id="KAG6477247.1"/>
    </source>
</evidence>
<name>A0A8J5EYI9_ZINOF</name>
<organism evidence="3 4">
    <name type="scientific">Zingiber officinale</name>
    <name type="common">Ginger</name>
    <name type="synonym">Amomum zingiber</name>
    <dbReference type="NCBI Taxonomy" id="94328"/>
    <lineage>
        <taxon>Eukaryota</taxon>
        <taxon>Viridiplantae</taxon>
        <taxon>Streptophyta</taxon>
        <taxon>Embryophyta</taxon>
        <taxon>Tracheophyta</taxon>
        <taxon>Spermatophyta</taxon>
        <taxon>Magnoliopsida</taxon>
        <taxon>Liliopsida</taxon>
        <taxon>Zingiberales</taxon>
        <taxon>Zingiberaceae</taxon>
        <taxon>Zingiber</taxon>
    </lineage>
</organism>